<feature type="chain" id="PRO_5046327132" evidence="1">
    <location>
        <begin position="21"/>
        <end position="985"/>
    </location>
</feature>
<dbReference type="Pfam" id="PF13585">
    <property type="entry name" value="CHU_C"/>
    <property type="match status" value="1"/>
</dbReference>
<evidence type="ECO:0000313" key="2">
    <source>
        <dbReference type="EMBL" id="QTV06326.1"/>
    </source>
</evidence>
<reference evidence="3" key="2">
    <citation type="submission" date="2021-04" db="EMBL/GenBank/DDBJ databases">
        <title>Taxonomy of Flavobacteriaceae bacterium ZY171143.</title>
        <authorList>
            <person name="Li F."/>
        </authorList>
    </citation>
    <scope>NUCLEOTIDE SEQUENCE [LARGE SCALE GENOMIC DNA]</scope>
    <source>
        <strain evidence="3">ZY171143</strain>
    </source>
</reference>
<dbReference type="NCBIfam" id="TIGR04131">
    <property type="entry name" value="Bac_Flav_CTERM"/>
    <property type="match status" value="1"/>
</dbReference>
<organism evidence="2 3">
    <name type="scientific">Faecalibacter bovis</name>
    <dbReference type="NCBI Taxonomy" id="2898187"/>
    <lineage>
        <taxon>Bacteria</taxon>
        <taxon>Pseudomonadati</taxon>
        <taxon>Bacteroidota</taxon>
        <taxon>Flavobacteriia</taxon>
        <taxon>Flavobacteriales</taxon>
        <taxon>Weeksellaceae</taxon>
        <taxon>Faecalibacter</taxon>
    </lineage>
</organism>
<keyword evidence="3" id="KW-1185">Reference proteome</keyword>
<gene>
    <name evidence="2" type="ORF">J9309_03050</name>
</gene>
<accession>A0ABX7XEP6</accession>
<protein>
    <submittedName>
        <fullName evidence="2">T9SS type B sorting domain-containing protein</fullName>
    </submittedName>
</protein>
<evidence type="ECO:0000313" key="3">
    <source>
        <dbReference type="Proteomes" id="UP000672011"/>
    </source>
</evidence>
<dbReference type="InterPro" id="IPR026341">
    <property type="entry name" value="T9SS_type_B"/>
</dbReference>
<dbReference type="Proteomes" id="UP000672011">
    <property type="component" value="Chromosome"/>
</dbReference>
<sequence>MRKTLIALASLCSFSGVSFAQNNTGIVNYVCSNDAFAAGPPQATTFDVGSTCAPTAYSNRIVFYLVKIRSGSTFTFEVQSDDQRDYDFMSWQNPPLPDVGNISVDDINNLPLADRGNRNAGGNSGRIGLRLNAPTLCQGVAGDGFERHYDVQPGDVILIGIDRWSSDTGFSISFGGDADLDCSITVPGEHFNKCDSGDGTATWDLEPIALSLMDDDPALYYRVFTDQEEAETGVGTPLTSMIYTAHKDNNPNPLYFRVENFITGEAEVTRMNFNVVDPPSFDDLDVPFCDTEAAGEGAEPVDLINIFNVLVDNREGYTASYFTTREDAEAETNAIATPNAFVVSNASKAFIRIKNEYDCFTIVEVTFNNTSNTVNNAVLEYCDSLEDGLGVETVNLRNAEAQILGGITNATVKYYPTREDAENGTNEIENASSYLTPFNTKVYASILNLGGCTSIAEIDIQMTDMEGVANATLEICDSFTDGLGVEVVDLTLAAPQLIGNLQGATIMYYPTEDDALANTNQIDNPTAYNLTIGNDVYVRVINEDECSTVAKISFTLRDLTGITEPIITYCDTLTDGLGVEIVNLTVVEAEILQAYPGVSFIYYANLADAESNVNPITEPTTYNYTAGTTAYVRVVDPQGCSSIVVIRFEVSELTGAQNATITFCDTPEDGEGMEVVDLTSAQAQLAGSIANPSYIYYPTAIDAENNTNPIADPTNYLLTIGNQVYVRVIDANGCSSVQSIDFALTELEVSLGDAFAICDGNVPIRATTNIQGESLSYKWFFNGEEVVGETGETFTVTVPGTYGVEVVSASGCRGTQEIVVTEGVGATITDITINERMVTVTATSEAMPLQYSLDGINWQDSNTFTNVPGGQYVIFVKNADGCITTREFSIFSIPTMFTPNGDGINDTWRIVGIEMYQGSSVEIYDRTGRLLVEKRIDSNVIWDGFYADGKKAPSTDYWYVIKLTDGRKFTGSVTVKSRVAKDNNN</sequence>
<feature type="signal peptide" evidence="1">
    <location>
        <begin position="1"/>
        <end position="20"/>
    </location>
</feature>
<keyword evidence="1" id="KW-0732">Signal</keyword>
<reference evidence="2 3" key="1">
    <citation type="journal article" date="2021" name="Int. J. Syst. Evol. Microbiol.">
        <title>Faecalibacter bovis sp. nov., isolated from cow faeces.</title>
        <authorList>
            <person name="Li F."/>
            <person name="Zhao W."/>
            <person name="Hong Q."/>
            <person name="Shao Q."/>
            <person name="Song J."/>
            <person name="Yang S."/>
        </authorList>
    </citation>
    <scope>NUCLEOTIDE SEQUENCE [LARGE SCALE GENOMIC DNA]</scope>
    <source>
        <strain evidence="2 3">ZY171143</strain>
    </source>
</reference>
<proteinExistence type="predicted"/>
<evidence type="ECO:0000256" key="1">
    <source>
        <dbReference type="SAM" id="SignalP"/>
    </source>
</evidence>
<dbReference type="EMBL" id="CP072842">
    <property type="protein sequence ID" value="QTV06326.1"/>
    <property type="molecule type" value="Genomic_DNA"/>
</dbReference>
<dbReference type="RefSeq" id="WP_230476970.1">
    <property type="nucleotide sequence ID" value="NZ_CP072842.1"/>
</dbReference>
<name>A0ABX7XEP6_9FLAO</name>